<name>A0A380TDL8_9ZZZZ</name>
<dbReference type="EMBL" id="UIDG01000121">
    <property type="protein sequence ID" value="SUS05728.1"/>
    <property type="molecule type" value="Genomic_DNA"/>
</dbReference>
<dbReference type="PANTHER" id="PTHR28008">
    <property type="entry name" value="DOMAIN PROTEIN, PUTATIVE (AFU_ORTHOLOGUE AFUA_3G10980)-RELATED"/>
    <property type="match status" value="1"/>
</dbReference>
<gene>
    <name evidence="4" type="ORF">DF3PB_2070005</name>
</gene>
<protein>
    <recommendedName>
        <fullName evidence="3">VanZ-like domain-containing protein</fullName>
    </recommendedName>
</protein>
<feature type="region of interest" description="Disordered" evidence="1">
    <location>
        <begin position="1"/>
        <end position="21"/>
    </location>
</feature>
<keyword evidence="2" id="KW-0812">Transmembrane</keyword>
<sequence>MALPKRKPIPDQPLRSPDREPAPENLASVAVVSHYGRYRALFVLLAVAVAVGCLLPTAELPVFEASDKVQHFAAFMALGAIGTLAFPGRRAMLWLTIALFAFGCLLEGLQFFVPSRQSSLGDVIADSFGIAAGIASGALALMLVFAKARVSIRSDARHADD</sequence>
<reference evidence="4" key="1">
    <citation type="submission" date="2018-07" db="EMBL/GenBank/DDBJ databases">
        <authorList>
            <person name="Quirk P.G."/>
            <person name="Krulwich T.A."/>
        </authorList>
    </citation>
    <scope>NUCLEOTIDE SEQUENCE</scope>
</reference>
<keyword evidence="2" id="KW-0472">Membrane</keyword>
<dbReference type="NCBIfam" id="NF037970">
    <property type="entry name" value="vanZ_1"/>
    <property type="match status" value="1"/>
</dbReference>
<evidence type="ECO:0000256" key="2">
    <source>
        <dbReference type="SAM" id="Phobius"/>
    </source>
</evidence>
<keyword evidence="2" id="KW-1133">Transmembrane helix</keyword>
<feature type="transmembrane region" description="Helical" evidence="2">
    <location>
        <begin position="124"/>
        <end position="146"/>
    </location>
</feature>
<feature type="transmembrane region" description="Helical" evidence="2">
    <location>
        <begin position="93"/>
        <end position="112"/>
    </location>
</feature>
<feature type="transmembrane region" description="Helical" evidence="2">
    <location>
        <begin position="40"/>
        <end position="57"/>
    </location>
</feature>
<evidence type="ECO:0000259" key="3">
    <source>
        <dbReference type="Pfam" id="PF04892"/>
    </source>
</evidence>
<dbReference type="InterPro" id="IPR006976">
    <property type="entry name" value="VanZ-like"/>
</dbReference>
<accession>A0A380TDL8</accession>
<feature type="transmembrane region" description="Helical" evidence="2">
    <location>
        <begin position="69"/>
        <end position="86"/>
    </location>
</feature>
<evidence type="ECO:0000256" key="1">
    <source>
        <dbReference type="SAM" id="MobiDB-lite"/>
    </source>
</evidence>
<organism evidence="4">
    <name type="scientific">metagenome</name>
    <dbReference type="NCBI Taxonomy" id="256318"/>
    <lineage>
        <taxon>unclassified sequences</taxon>
        <taxon>metagenomes</taxon>
    </lineage>
</organism>
<dbReference type="Pfam" id="PF04892">
    <property type="entry name" value="VanZ"/>
    <property type="match status" value="1"/>
</dbReference>
<evidence type="ECO:0000313" key="4">
    <source>
        <dbReference type="EMBL" id="SUS05728.1"/>
    </source>
</evidence>
<feature type="domain" description="VanZ-like" evidence="3">
    <location>
        <begin position="68"/>
        <end position="135"/>
    </location>
</feature>
<dbReference type="PANTHER" id="PTHR28008:SF1">
    <property type="entry name" value="DOMAIN PROTEIN, PUTATIVE (AFU_ORTHOLOGUE AFUA_3G10980)-RELATED"/>
    <property type="match status" value="1"/>
</dbReference>
<dbReference type="AlphaFoldDB" id="A0A380TDL8"/>
<proteinExistence type="predicted"/>